<dbReference type="RefSeq" id="WP_307274372.1">
    <property type="nucleotide sequence ID" value="NZ_JAUSVX010000006.1"/>
</dbReference>
<keyword evidence="1" id="KW-0812">Transmembrane</keyword>
<reference evidence="2 3" key="1">
    <citation type="submission" date="2023-07" db="EMBL/GenBank/DDBJ databases">
        <title>Genomic Encyclopedia of Type Strains, Phase IV (KMG-IV): sequencing the most valuable type-strain genomes for metagenomic binning, comparative biology and taxonomic classification.</title>
        <authorList>
            <person name="Goeker M."/>
        </authorList>
    </citation>
    <scope>NUCLEOTIDE SEQUENCE [LARGE SCALE GENOMIC DNA]</scope>
    <source>
        <strain evidence="2 3">DSM 19619</strain>
    </source>
</reference>
<accession>A0ABU0J814</accession>
<evidence type="ECO:0000313" key="3">
    <source>
        <dbReference type="Proteomes" id="UP001242480"/>
    </source>
</evidence>
<protein>
    <submittedName>
        <fullName evidence="2">Uncharacterized protein (DUF983 family)</fullName>
    </submittedName>
</protein>
<evidence type="ECO:0000313" key="2">
    <source>
        <dbReference type="EMBL" id="MDQ0470408.1"/>
    </source>
</evidence>
<feature type="transmembrane region" description="Helical" evidence="1">
    <location>
        <begin position="54"/>
        <end position="75"/>
    </location>
</feature>
<proteinExistence type="predicted"/>
<keyword evidence="3" id="KW-1185">Reference proteome</keyword>
<keyword evidence="1" id="KW-0472">Membrane</keyword>
<comment type="caution">
    <text evidence="2">The sequence shown here is derived from an EMBL/GenBank/DDBJ whole genome shotgun (WGS) entry which is preliminary data.</text>
</comment>
<organism evidence="2 3">
    <name type="scientific">Labrys wisconsinensis</name>
    <dbReference type="NCBI Taxonomy" id="425677"/>
    <lineage>
        <taxon>Bacteria</taxon>
        <taxon>Pseudomonadati</taxon>
        <taxon>Pseudomonadota</taxon>
        <taxon>Alphaproteobacteria</taxon>
        <taxon>Hyphomicrobiales</taxon>
        <taxon>Xanthobacteraceae</taxon>
        <taxon>Labrys</taxon>
    </lineage>
</organism>
<dbReference type="Pfam" id="PF06170">
    <property type="entry name" value="DUF983"/>
    <property type="match status" value="1"/>
</dbReference>
<name>A0ABU0J814_9HYPH</name>
<gene>
    <name evidence="2" type="ORF">QO011_003427</name>
</gene>
<keyword evidence="1" id="KW-1133">Transmembrane helix</keyword>
<evidence type="ECO:0000256" key="1">
    <source>
        <dbReference type="SAM" id="Phobius"/>
    </source>
</evidence>
<dbReference type="Proteomes" id="UP001242480">
    <property type="component" value="Unassembled WGS sequence"/>
</dbReference>
<sequence length="123" mass="13385">MPDDRHYPPQSPVAVGLSGRCPRCGQGRLFDGVLKLAPRCRACGLDYADPGDGAAMFVILIGNFCILAGALWLEFTFSPPLWVHVVLWLPIAVIYCVVALRLIKGVLVALQYVHKAAEGRVEP</sequence>
<dbReference type="InterPro" id="IPR009325">
    <property type="entry name" value="DUF983"/>
</dbReference>
<dbReference type="EMBL" id="JAUSVX010000006">
    <property type="protein sequence ID" value="MDQ0470408.1"/>
    <property type="molecule type" value="Genomic_DNA"/>
</dbReference>
<feature type="transmembrane region" description="Helical" evidence="1">
    <location>
        <begin position="81"/>
        <end position="103"/>
    </location>
</feature>